<proteinExistence type="predicted"/>
<reference evidence="2" key="1">
    <citation type="submission" date="2021-02" db="EMBL/GenBank/DDBJ databases">
        <authorList>
            <person name="Palmer J.M."/>
        </authorList>
    </citation>
    <scope>NUCLEOTIDE SEQUENCE</scope>
    <source>
        <strain evidence="2">SCRP734</strain>
    </source>
</reference>
<dbReference type="Proteomes" id="UP000694044">
    <property type="component" value="Unassembled WGS sequence"/>
</dbReference>
<gene>
    <name evidence="2" type="ORF">PHYPSEUDO_007685</name>
</gene>
<dbReference type="EMBL" id="JAGDFM010000309">
    <property type="protein sequence ID" value="KAG7380140.1"/>
    <property type="molecule type" value="Genomic_DNA"/>
</dbReference>
<evidence type="ECO:0000313" key="2">
    <source>
        <dbReference type="EMBL" id="KAG7380140.1"/>
    </source>
</evidence>
<organism evidence="2 3">
    <name type="scientific">Phytophthora pseudosyringae</name>
    <dbReference type="NCBI Taxonomy" id="221518"/>
    <lineage>
        <taxon>Eukaryota</taxon>
        <taxon>Sar</taxon>
        <taxon>Stramenopiles</taxon>
        <taxon>Oomycota</taxon>
        <taxon>Peronosporomycetes</taxon>
        <taxon>Peronosporales</taxon>
        <taxon>Peronosporaceae</taxon>
        <taxon>Phytophthora</taxon>
    </lineage>
</organism>
<evidence type="ECO:0008006" key="4">
    <source>
        <dbReference type="Google" id="ProtNLM"/>
    </source>
</evidence>
<comment type="caution">
    <text evidence="2">The sequence shown here is derived from an EMBL/GenBank/DDBJ whole genome shotgun (WGS) entry which is preliminary data.</text>
</comment>
<keyword evidence="3" id="KW-1185">Reference proteome</keyword>
<feature type="region of interest" description="Disordered" evidence="1">
    <location>
        <begin position="1"/>
        <end position="28"/>
    </location>
</feature>
<accession>A0A8T1VIV5</accession>
<dbReference type="OrthoDB" id="155726at2759"/>
<name>A0A8T1VIV5_9STRA</name>
<evidence type="ECO:0000313" key="3">
    <source>
        <dbReference type="Proteomes" id="UP000694044"/>
    </source>
</evidence>
<evidence type="ECO:0000256" key="1">
    <source>
        <dbReference type="SAM" id="MobiDB-lite"/>
    </source>
</evidence>
<sequence>MPQTQRARSGCSEVDRECQGRRTRPVPHRSAWRAHQLARARRRSLEAAIEANDPQLPLQPADPTRTIKRLFGAAPREDVIHVLVKVPRHVAPPPAKRRKLLTDLKREIATPSSFSKTKHGNSYSWVRVVPQCKAQIECHRIDWGDEDATALPVVLLNEVFARFDANCKSIELTVWDTPFALELCRKLSTPFRNEAELPAKSRELLNEYLFEYLPDCSILPISLAHATSDGSYFCNSKLLLNVEFRRGRGEGDGDPTMQNIAYYIHVLPDRVDCQIPSFVLDICGPLLGVSGIVNLSDEKLVCDPLSLKFPVILFDNDDMLVGLARLCASLKFAVRELRKFISCNAVTLKPPIDQLEFPYKNSYEKDDIVTTFRYNKRIQRFTFEAQTESGLQVIVKLSRTYSKEVHEYCANAGVAPTLLHYEVLVNGWIFVVMEKLEAVLLAEVLGTGTVTKSTLESKVRRIQRLLRPQNYVHGDLRESNLMWEESRNELKMIDFDWAGKDGEAFYPPFLNTEVKWPGGVAPGKVLIAAHDDYWLNLLLREASQY</sequence>
<dbReference type="AlphaFoldDB" id="A0A8T1VIV5"/>
<protein>
    <recommendedName>
        <fullName evidence="4">Aminoglycoside phosphotransferase domain-containing protein</fullName>
    </recommendedName>
</protein>